<protein>
    <submittedName>
        <fullName evidence="4">Uncharacterized protein</fullName>
    </submittedName>
</protein>
<feature type="compositionally biased region" description="Low complexity" evidence="1">
    <location>
        <begin position="49"/>
        <end position="73"/>
    </location>
</feature>
<keyword evidence="5" id="KW-1185">Reference proteome</keyword>
<name>A0A9P6J2J8_MORAP</name>
<evidence type="ECO:0000313" key="4">
    <source>
        <dbReference type="EMBL" id="KAF9958666.1"/>
    </source>
</evidence>
<dbReference type="OrthoDB" id="3261505at2759"/>
<proteinExistence type="predicted"/>
<feature type="transmembrane region" description="Helical" evidence="2">
    <location>
        <begin position="119"/>
        <end position="140"/>
    </location>
</feature>
<feature type="chain" id="PRO_5040281603" evidence="3">
    <location>
        <begin position="23"/>
        <end position="289"/>
    </location>
</feature>
<keyword evidence="2" id="KW-1133">Transmembrane helix</keyword>
<feature type="compositionally biased region" description="Low complexity" evidence="1">
    <location>
        <begin position="280"/>
        <end position="289"/>
    </location>
</feature>
<organism evidence="4 5">
    <name type="scientific">Mortierella alpina</name>
    <name type="common">Oleaginous fungus</name>
    <name type="synonym">Mortierella renispora</name>
    <dbReference type="NCBI Taxonomy" id="64518"/>
    <lineage>
        <taxon>Eukaryota</taxon>
        <taxon>Fungi</taxon>
        <taxon>Fungi incertae sedis</taxon>
        <taxon>Mucoromycota</taxon>
        <taxon>Mortierellomycotina</taxon>
        <taxon>Mortierellomycetes</taxon>
        <taxon>Mortierellales</taxon>
        <taxon>Mortierellaceae</taxon>
        <taxon>Mortierella</taxon>
    </lineage>
</organism>
<dbReference type="AlphaFoldDB" id="A0A9P6J2J8"/>
<feature type="compositionally biased region" description="Polar residues" evidence="1">
    <location>
        <begin position="259"/>
        <end position="273"/>
    </location>
</feature>
<evidence type="ECO:0000313" key="5">
    <source>
        <dbReference type="Proteomes" id="UP000738359"/>
    </source>
</evidence>
<keyword evidence="2" id="KW-0812">Transmembrane</keyword>
<dbReference type="Proteomes" id="UP000738359">
    <property type="component" value="Unassembled WGS sequence"/>
</dbReference>
<feature type="region of interest" description="Disordered" evidence="1">
    <location>
        <begin position="28"/>
        <end position="115"/>
    </location>
</feature>
<keyword evidence="2" id="KW-0472">Membrane</keyword>
<feature type="signal peptide" evidence="3">
    <location>
        <begin position="1"/>
        <end position="22"/>
    </location>
</feature>
<evidence type="ECO:0000256" key="2">
    <source>
        <dbReference type="SAM" id="Phobius"/>
    </source>
</evidence>
<reference evidence="4" key="1">
    <citation type="journal article" date="2020" name="Fungal Divers.">
        <title>Resolving the Mortierellaceae phylogeny through synthesis of multi-gene phylogenetics and phylogenomics.</title>
        <authorList>
            <person name="Vandepol N."/>
            <person name="Liber J."/>
            <person name="Desiro A."/>
            <person name="Na H."/>
            <person name="Kennedy M."/>
            <person name="Barry K."/>
            <person name="Grigoriev I.V."/>
            <person name="Miller A.N."/>
            <person name="O'Donnell K."/>
            <person name="Stajich J.E."/>
            <person name="Bonito G."/>
        </authorList>
    </citation>
    <scope>NUCLEOTIDE SEQUENCE</scope>
    <source>
        <strain evidence="4">CK1249</strain>
    </source>
</reference>
<accession>A0A9P6J2J8</accession>
<evidence type="ECO:0000256" key="1">
    <source>
        <dbReference type="SAM" id="MobiDB-lite"/>
    </source>
</evidence>
<dbReference type="EMBL" id="JAAAHY010000713">
    <property type="protein sequence ID" value="KAF9958666.1"/>
    <property type="molecule type" value="Genomic_DNA"/>
</dbReference>
<comment type="caution">
    <text evidence="4">The sequence shown here is derived from an EMBL/GenBank/DDBJ whole genome shotgun (WGS) entry which is preliminary data.</text>
</comment>
<sequence length="289" mass="30280">MRLLKYTCSILLALVLVTSVAAQLLPGFPEPKPDPKPSPSSSPDPPTAPSGTSAAPVAPTSAQATVAPTSAAPPSAPPSQAPTRIRTSSSAVLATGTASTALPTGTGAPKSSDDSGNKLATAGIVVASVVVAAAIGIWVFRKWKLSPSRDFQSKIRGDEYSDYPRNYDSDTLHLRNIGDTPPVEPSAAKSPYNAQTAFPVEDQYYDPNYAVKDQAGYPAQGAYGHDYQGYDQGAYNEQGYAQGHVDYNGSQAGAYGGDYSQQYNNQGGYAQSNVGGGYQQHGYDGYNRQ</sequence>
<feature type="compositionally biased region" description="Polar residues" evidence="1">
    <location>
        <begin position="85"/>
        <end position="103"/>
    </location>
</feature>
<feature type="compositionally biased region" description="Pro residues" evidence="1">
    <location>
        <begin position="36"/>
        <end position="48"/>
    </location>
</feature>
<feature type="region of interest" description="Disordered" evidence="1">
    <location>
        <begin position="250"/>
        <end position="289"/>
    </location>
</feature>
<keyword evidence="3" id="KW-0732">Signal</keyword>
<evidence type="ECO:0000256" key="3">
    <source>
        <dbReference type="SAM" id="SignalP"/>
    </source>
</evidence>
<gene>
    <name evidence="4" type="ORF">BGZ70_009120</name>
</gene>